<comment type="caution">
    <text evidence="1">The sequence shown here is derived from an EMBL/GenBank/DDBJ whole genome shotgun (WGS) entry which is preliminary data.</text>
</comment>
<protein>
    <submittedName>
        <fullName evidence="1">Uncharacterized protein</fullName>
    </submittedName>
</protein>
<sequence>MVTGPAMHPILARFLTADAARETLRKEKAGEPLTPEEQHFVAAADANPKQKAMLLGVSGRALSSDAQAALVLLAAHASARALREDEALSAATQKAREALKEEGASDEESDAFLASILLEEAFGYEQEVDNFDVDYVKESLGEVPALASLSKESVDALFLAFAKAAPNDADRKAREHMARALFDIAWSEGPTSINPEHLETLLDNEVVQESDEAQDARVRATVSLLQTLAHQGLIGPMRLSRLRAQLGDDDA</sequence>
<evidence type="ECO:0000313" key="1">
    <source>
        <dbReference type="EMBL" id="RKG92958.1"/>
    </source>
</evidence>
<dbReference type="Proteomes" id="UP000268313">
    <property type="component" value="Unassembled WGS sequence"/>
</dbReference>
<dbReference type="OrthoDB" id="5381185at2"/>
<dbReference type="EMBL" id="RAWE01000423">
    <property type="protein sequence ID" value="RKG92958.1"/>
    <property type="molecule type" value="Genomic_DNA"/>
</dbReference>
<proteinExistence type="predicted"/>
<dbReference type="AlphaFoldDB" id="A0A3A8JD21"/>
<accession>A0A3A8JD21</accession>
<name>A0A3A8JD21_9BACT</name>
<keyword evidence="2" id="KW-1185">Reference proteome</keyword>
<organism evidence="1 2">
    <name type="scientific">Corallococcus carmarthensis</name>
    <dbReference type="NCBI Taxonomy" id="2316728"/>
    <lineage>
        <taxon>Bacteria</taxon>
        <taxon>Pseudomonadati</taxon>
        <taxon>Myxococcota</taxon>
        <taxon>Myxococcia</taxon>
        <taxon>Myxococcales</taxon>
        <taxon>Cystobacterineae</taxon>
        <taxon>Myxococcaceae</taxon>
        <taxon>Corallococcus</taxon>
    </lineage>
</organism>
<reference evidence="2" key="1">
    <citation type="submission" date="2018-09" db="EMBL/GenBank/DDBJ databases">
        <authorList>
            <person name="Livingstone P.G."/>
            <person name="Whitworth D.E."/>
        </authorList>
    </citation>
    <scope>NUCLEOTIDE SEQUENCE [LARGE SCALE GENOMIC DNA]</scope>
    <source>
        <strain evidence="2">CA043D</strain>
    </source>
</reference>
<gene>
    <name evidence="1" type="ORF">D7X32_44040</name>
</gene>
<evidence type="ECO:0000313" key="2">
    <source>
        <dbReference type="Proteomes" id="UP000268313"/>
    </source>
</evidence>